<dbReference type="GO" id="GO:0005886">
    <property type="term" value="C:plasma membrane"/>
    <property type="evidence" value="ECO:0007669"/>
    <property type="project" value="TreeGrafter"/>
</dbReference>
<proteinExistence type="inferred from homology"/>
<evidence type="ECO:0000256" key="2">
    <source>
        <dbReference type="ARBA" id="ARBA00006843"/>
    </source>
</evidence>
<dbReference type="InterPro" id="IPR007593">
    <property type="entry name" value="CD225/Dispanin_fam"/>
</dbReference>
<dbReference type="AlphaFoldDB" id="A0A1L8GJ93"/>
<dbReference type="Bgee" id="108713610">
    <property type="expression patterns" value="Expressed in zone of skin and 8 other cell types or tissues"/>
</dbReference>
<accession>A0A1L8GJ93</accession>
<dbReference type="Pfam" id="PF04505">
    <property type="entry name" value="CD225"/>
    <property type="match status" value="1"/>
</dbReference>
<dbReference type="PANTHER" id="PTHR13999:SF4">
    <property type="entry name" value="INTERFERON-INDUCED TRANSMEMBRANE PROTEIN 3"/>
    <property type="match status" value="1"/>
</dbReference>
<dbReference type="RefSeq" id="XP_018112643.1">
    <property type="nucleotide sequence ID" value="XM_018257154.2"/>
</dbReference>
<evidence type="ECO:0000313" key="6">
    <source>
        <dbReference type="Proteomes" id="UP000186698"/>
    </source>
</evidence>
<keyword evidence="5" id="KW-0472">Membrane</keyword>
<reference evidence="7" key="1">
    <citation type="submission" date="2025-08" db="UniProtKB">
        <authorList>
            <consortium name="RefSeq"/>
        </authorList>
    </citation>
    <scope>IDENTIFICATION</scope>
    <source>
        <strain evidence="7">J_2021</strain>
        <tissue evidence="7">Erythrocytes</tissue>
    </source>
</reference>
<evidence type="ECO:0000256" key="4">
    <source>
        <dbReference type="ARBA" id="ARBA00022989"/>
    </source>
</evidence>
<dbReference type="KEGG" id="xla:108713610"/>
<dbReference type="Proteomes" id="UP000186698">
    <property type="component" value="Chromosome 4L"/>
</dbReference>
<comment type="similarity">
    <text evidence="2">Belongs to the CD225/Dispanin family.</text>
</comment>
<comment type="subcellular location">
    <subcellularLocation>
        <location evidence="1">Membrane</location>
    </subcellularLocation>
</comment>
<dbReference type="InterPro" id="IPR051517">
    <property type="entry name" value="IFITM_antiviral_protein"/>
</dbReference>
<keyword evidence="4" id="KW-1133">Transmembrane helix</keyword>
<evidence type="ECO:0000313" key="7">
    <source>
        <dbReference type="RefSeq" id="XP_018112643.1"/>
    </source>
</evidence>
<evidence type="ECO:0000256" key="5">
    <source>
        <dbReference type="ARBA" id="ARBA00023136"/>
    </source>
</evidence>
<dbReference type="GeneID" id="108713610"/>
<dbReference type="PANTHER" id="PTHR13999">
    <property type="entry name" value="INTERFERON INDUCIBLE TRANSMEMBRANE PROTEIN"/>
    <property type="match status" value="1"/>
</dbReference>
<dbReference type="OMA" id="IFNTAYM"/>
<keyword evidence="3" id="KW-0812">Transmembrane</keyword>
<dbReference type="OrthoDB" id="9906841at2759"/>
<sequence>MEPVFYSSKLNLPPPAYGMSQDNDQISQLMDNQIQVSQSTVITVEDDEPPVRDHLVWSIFNTVYMNFCCLGFLALVFSVKSRDRKNVGDKQGAMSYSSTARGLNIATTILFILTFIIQIVVVLYIYL</sequence>
<name>A0A1L8GJ93_XENLA</name>
<dbReference type="STRING" id="8355.A0A1L8GJ93"/>
<gene>
    <name evidence="7" type="primary">LOC108713610</name>
</gene>
<evidence type="ECO:0000256" key="3">
    <source>
        <dbReference type="ARBA" id="ARBA00022692"/>
    </source>
</evidence>
<evidence type="ECO:0000256" key="1">
    <source>
        <dbReference type="ARBA" id="ARBA00004370"/>
    </source>
</evidence>
<dbReference type="PaxDb" id="8355-A0A1L8GJ93"/>
<organism evidence="6 7">
    <name type="scientific">Xenopus laevis</name>
    <name type="common">African clawed frog</name>
    <dbReference type="NCBI Taxonomy" id="8355"/>
    <lineage>
        <taxon>Eukaryota</taxon>
        <taxon>Metazoa</taxon>
        <taxon>Chordata</taxon>
        <taxon>Craniata</taxon>
        <taxon>Vertebrata</taxon>
        <taxon>Euteleostomi</taxon>
        <taxon>Amphibia</taxon>
        <taxon>Batrachia</taxon>
        <taxon>Anura</taxon>
        <taxon>Pipoidea</taxon>
        <taxon>Pipidae</taxon>
        <taxon>Xenopodinae</taxon>
        <taxon>Xenopus</taxon>
        <taxon>Xenopus</taxon>
    </lineage>
</organism>
<protein>
    <submittedName>
        <fullName evidence="7">Dispanin subfamily A member 2b isoform X4</fullName>
    </submittedName>
</protein>
<keyword evidence="6" id="KW-1185">Reference proteome</keyword>